<evidence type="ECO:0000256" key="1">
    <source>
        <dbReference type="SAM" id="MobiDB-lite"/>
    </source>
</evidence>
<keyword evidence="4" id="KW-1185">Reference proteome</keyword>
<keyword evidence="2" id="KW-0812">Transmembrane</keyword>
<evidence type="ECO:0000256" key="2">
    <source>
        <dbReference type="SAM" id="Phobius"/>
    </source>
</evidence>
<sequence length="289" mass="32752">MIRIRRRQNRQRSRSSFSIWQLCWFLFAVIVVVVGIREIYTNVEKEASQRNSCIQKRDFEKQEEYPEIFDEIYEDIKSSSTDQLEDSLPLPSNCYIYKNINDASCLNLGIPAKEAIIYSKCLELDNDQILQGGWEFDTGVNFSNLKIKDSCEIIDIFTTEEMTLENSSISHENLLQYILGGVVGGLLILTLLIFITMKVIIPKLCPRNPTATRVIQNLGGTVVINERNSNLPGMADLPPEYGDIENYPKDDPVPSRPPRAGEAHSNPAFSDSTTVVLPPPQYSEINSNR</sequence>
<protein>
    <submittedName>
        <fullName evidence="3">Oidioi.mRNA.OKI2018_I69.chr2.g5994.t1.cds</fullName>
    </submittedName>
</protein>
<dbReference type="Proteomes" id="UP001158576">
    <property type="component" value="Chromosome 2"/>
</dbReference>
<keyword evidence="2" id="KW-1133">Transmembrane helix</keyword>
<feature type="transmembrane region" description="Helical" evidence="2">
    <location>
        <begin position="21"/>
        <end position="40"/>
    </location>
</feature>
<dbReference type="EMBL" id="OU015567">
    <property type="protein sequence ID" value="CAG5111717.1"/>
    <property type="molecule type" value="Genomic_DNA"/>
</dbReference>
<feature type="region of interest" description="Disordered" evidence="1">
    <location>
        <begin position="229"/>
        <end position="289"/>
    </location>
</feature>
<feature type="transmembrane region" description="Helical" evidence="2">
    <location>
        <begin position="174"/>
        <end position="197"/>
    </location>
</feature>
<evidence type="ECO:0000313" key="4">
    <source>
        <dbReference type="Proteomes" id="UP001158576"/>
    </source>
</evidence>
<evidence type="ECO:0000313" key="3">
    <source>
        <dbReference type="EMBL" id="CAG5111717.1"/>
    </source>
</evidence>
<name>A0ABN7T3U2_OIKDI</name>
<gene>
    <name evidence="3" type="ORF">OKIOD_LOCUS14759</name>
</gene>
<accession>A0ABN7T3U2</accession>
<organism evidence="3 4">
    <name type="scientific">Oikopleura dioica</name>
    <name type="common">Tunicate</name>
    <dbReference type="NCBI Taxonomy" id="34765"/>
    <lineage>
        <taxon>Eukaryota</taxon>
        <taxon>Metazoa</taxon>
        <taxon>Chordata</taxon>
        <taxon>Tunicata</taxon>
        <taxon>Appendicularia</taxon>
        <taxon>Copelata</taxon>
        <taxon>Oikopleuridae</taxon>
        <taxon>Oikopleura</taxon>
    </lineage>
</organism>
<keyword evidence="2" id="KW-0472">Membrane</keyword>
<reference evidence="3 4" key="1">
    <citation type="submission" date="2021-04" db="EMBL/GenBank/DDBJ databases">
        <authorList>
            <person name="Bliznina A."/>
        </authorList>
    </citation>
    <scope>NUCLEOTIDE SEQUENCE [LARGE SCALE GENOMIC DNA]</scope>
</reference>
<proteinExistence type="predicted"/>